<accession>A0A3P6H6E2</accession>
<gene>
    <name evidence="3" type="ORF">EVEC_LOCUS2860</name>
</gene>
<dbReference type="SUPFAM" id="SSF56300">
    <property type="entry name" value="Metallo-dependent phosphatases"/>
    <property type="match status" value="1"/>
</dbReference>
<evidence type="ECO:0000313" key="3">
    <source>
        <dbReference type="EMBL" id="VDD87717.1"/>
    </source>
</evidence>
<dbReference type="PANTHER" id="PTHR12905">
    <property type="entry name" value="METALLOPHOSPHOESTERASE"/>
    <property type="match status" value="1"/>
</dbReference>
<evidence type="ECO:0000256" key="1">
    <source>
        <dbReference type="ARBA" id="ARBA00007993"/>
    </source>
</evidence>
<comment type="similarity">
    <text evidence="1">Belongs to the UPF0046 family.</text>
</comment>
<dbReference type="EMBL" id="UXUI01007462">
    <property type="protein sequence ID" value="VDD87717.1"/>
    <property type="molecule type" value="Genomic_DNA"/>
</dbReference>
<dbReference type="Proteomes" id="UP000274131">
    <property type="component" value="Unassembled WGS sequence"/>
</dbReference>
<dbReference type="STRING" id="51028.A0A3P6H6E2"/>
<keyword evidence="4" id="KW-1185">Reference proteome</keyword>
<protein>
    <recommendedName>
        <fullName evidence="2">Calcineurin-like phosphoesterase domain-containing protein</fullName>
    </recommendedName>
</protein>
<evidence type="ECO:0000313" key="4">
    <source>
        <dbReference type="Proteomes" id="UP000274131"/>
    </source>
</evidence>
<dbReference type="PANTHER" id="PTHR12905:SF19">
    <property type="entry name" value="UPF0046 PROTEIN K07C11.7"/>
    <property type="match status" value="1"/>
</dbReference>
<sequence>MIQLRLDTPKRECFIRVVCISDIHDQITKIIHRIPDGDILICAGDFTHTGSEEKLKEFDETVGKLPHKFKIVIAGNHDLGFQDDYSLSESQENIACRGLKGTPKGYKLLKNCIYLQDSSTKVMGLNIYGSSWHPLPGFPFYLPRGQQLLEKWNLIPTGTDILVTHTPPLGHNDIFNKENTRCGCSELLNTVEKRVHPKFHVFGHIHEQNGVTTNGETTFINASICTHALNPIYDPVIFDIPKP</sequence>
<organism evidence="3 4">
    <name type="scientific">Enterobius vermicularis</name>
    <name type="common">Human pinworm</name>
    <dbReference type="NCBI Taxonomy" id="51028"/>
    <lineage>
        <taxon>Eukaryota</taxon>
        <taxon>Metazoa</taxon>
        <taxon>Ecdysozoa</taxon>
        <taxon>Nematoda</taxon>
        <taxon>Chromadorea</taxon>
        <taxon>Rhabditida</taxon>
        <taxon>Spirurina</taxon>
        <taxon>Oxyuridomorpha</taxon>
        <taxon>Oxyuroidea</taxon>
        <taxon>Oxyuridae</taxon>
        <taxon>Enterobius</taxon>
    </lineage>
</organism>
<dbReference type="InterPro" id="IPR029052">
    <property type="entry name" value="Metallo-depent_PP-like"/>
</dbReference>
<dbReference type="CDD" id="cd07379">
    <property type="entry name" value="MPP_239FB"/>
    <property type="match status" value="1"/>
</dbReference>
<feature type="domain" description="Calcineurin-like phosphoesterase" evidence="2">
    <location>
        <begin position="15"/>
        <end position="207"/>
    </location>
</feature>
<dbReference type="GO" id="GO:0016787">
    <property type="term" value="F:hydrolase activity"/>
    <property type="evidence" value="ECO:0007669"/>
    <property type="project" value="InterPro"/>
</dbReference>
<evidence type="ECO:0000259" key="2">
    <source>
        <dbReference type="Pfam" id="PF00149"/>
    </source>
</evidence>
<dbReference type="OrthoDB" id="630188at2759"/>
<dbReference type="InterPro" id="IPR051693">
    <property type="entry name" value="UPF0046_metallophosphoest"/>
</dbReference>
<proteinExistence type="inferred from homology"/>
<dbReference type="InterPro" id="IPR004843">
    <property type="entry name" value="Calcineurin-like_PHP"/>
</dbReference>
<name>A0A3P6H6E2_ENTVE</name>
<dbReference type="Pfam" id="PF00149">
    <property type="entry name" value="Metallophos"/>
    <property type="match status" value="1"/>
</dbReference>
<dbReference type="AlphaFoldDB" id="A0A3P6H6E2"/>
<reference evidence="3 4" key="1">
    <citation type="submission" date="2018-10" db="EMBL/GenBank/DDBJ databases">
        <authorList>
            <consortium name="Pathogen Informatics"/>
        </authorList>
    </citation>
    <scope>NUCLEOTIDE SEQUENCE [LARGE SCALE GENOMIC DNA]</scope>
</reference>
<dbReference type="Gene3D" id="3.60.21.10">
    <property type="match status" value="1"/>
</dbReference>